<evidence type="ECO:0000256" key="11">
    <source>
        <dbReference type="ARBA" id="ARBA00023098"/>
    </source>
</evidence>
<evidence type="ECO:0000256" key="9">
    <source>
        <dbReference type="ARBA" id="ARBA00022840"/>
    </source>
</evidence>
<evidence type="ECO:0000256" key="5">
    <source>
        <dbReference type="ARBA" id="ARBA00022679"/>
    </source>
</evidence>
<keyword evidence="11" id="KW-0443">Lipid metabolism</keyword>
<evidence type="ECO:0000256" key="10">
    <source>
        <dbReference type="ARBA" id="ARBA00022989"/>
    </source>
</evidence>
<evidence type="ECO:0000313" key="17">
    <source>
        <dbReference type="Proteomes" id="UP001626549"/>
    </source>
</evidence>
<dbReference type="PANTHER" id="PTHR34299:SF1">
    <property type="entry name" value="DIACYLGLYCEROL KINASE"/>
    <property type="match status" value="1"/>
</dbReference>
<keyword evidence="8 16" id="KW-0418">Kinase</keyword>
<dbReference type="Proteomes" id="UP001626549">
    <property type="component" value="Chromosome"/>
</dbReference>
<evidence type="ECO:0000256" key="2">
    <source>
        <dbReference type="ARBA" id="ARBA00005967"/>
    </source>
</evidence>
<evidence type="ECO:0000313" key="16">
    <source>
        <dbReference type="EMBL" id="WOJ98225.1"/>
    </source>
</evidence>
<comment type="subcellular location">
    <subcellularLocation>
        <location evidence="1">Cell membrane</location>
        <topology evidence="1">Multi-pass membrane protein</topology>
    </subcellularLocation>
</comment>
<accession>A0ABZ0IGL7</accession>
<protein>
    <submittedName>
        <fullName evidence="16">Diacylglycerol kinase</fullName>
        <ecNumber evidence="16">2.7.1.107</ecNumber>
    </submittedName>
</protein>
<dbReference type="Pfam" id="PF01219">
    <property type="entry name" value="DAGK_prokar"/>
    <property type="match status" value="1"/>
</dbReference>
<keyword evidence="14" id="KW-1208">Phospholipid metabolism</keyword>
<evidence type="ECO:0000256" key="7">
    <source>
        <dbReference type="ARBA" id="ARBA00022741"/>
    </source>
</evidence>
<gene>
    <name evidence="16" type="ORF">R0137_06565</name>
</gene>
<evidence type="ECO:0000256" key="6">
    <source>
        <dbReference type="ARBA" id="ARBA00022692"/>
    </source>
</evidence>
<keyword evidence="10 15" id="KW-1133">Transmembrane helix</keyword>
<dbReference type="InterPro" id="IPR036945">
    <property type="entry name" value="DAGK_sf"/>
</dbReference>
<name>A0ABZ0IGL7_9GAMM</name>
<comment type="similarity">
    <text evidence="2">Belongs to the bacterial diacylglycerol kinase family.</text>
</comment>
<dbReference type="RefSeq" id="WP_407329491.1">
    <property type="nucleotide sequence ID" value="NZ_CP136865.1"/>
</dbReference>
<dbReference type="GO" id="GO:0004143">
    <property type="term" value="F:ATP-dependent diacylglycerol kinase activity"/>
    <property type="evidence" value="ECO:0007669"/>
    <property type="project" value="UniProtKB-EC"/>
</dbReference>
<keyword evidence="17" id="KW-1185">Reference proteome</keyword>
<proteinExistence type="inferred from homology"/>
<keyword evidence="5 16" id="KW-0808">Transferase</keyword>
<evidence type="ECO:0000256" key="4">
    <source>
        <dbReference type="ARBA" id="ARBA00022516"/>
    </source>
</evidence>
<reference evidence="16 17" key="1">
    <citation type="submission" date="2023-10" db="EMBL/GenBank/DDBJ databases">
        <title>Two novel species belonging to the OM43/NOR5 clade.</title>
        <authorList>
            <person name="Park M."/>
        </authorList>
    </citation>
    <scope>NUCLEOTIDE SEQUENCE [LARGE SCALE GENOMIC DNA]</scope>
    <source>
        <strain evidence="16 17">IMCC45268</strain>
    </source>
</reference>
<dbReference type="EC" id="2.7.1.107" evidence="16"/>
<evidence type="ECO:0000256" key="8">
    <source>
        <dbReference type="ARBA" id="ARBA00022777"/>
    </source>
</evidence>
<keyword evidence="12 15" id="KW-0472">Membrane</keyword>
<keyword evidence="6 15" id="KW-0812">Transmembrane</keyword>
<keyword evidence="3" id="KW-1003">Cell membrane</keyword>
<evidence type="ECO:0000256" key="1">
    <source>
        <dbReference type="ARBA" id="ARBA00004651"/>
    </source>
</evidence>
<evidence type="ECO:0000256" key="12">
    <source>
        <dbReference type="ARBA" id="ARBA00023136"/>
    </source>
</evidence>
<evidence type="ECO:0000256" key="15">
    <source>
        <dbReference type="SAM" id="Phobius"/>
    </source>
</evidence>
<organism evidence="16 17">
    <name type="scientific">Congregibacter brevis</name>
    <dbReference type="NCBI Taxonomy" id="3081201"/>
    <lineage>
        <taxon>Bacteria</taxon>
        <taxon>Pseudomonadati</taxon>
        <taxon>Pseudomonadota</taxon>
        <taxon>Gammaproteobacteria</taxon>
        <taxon>Cellvibrionales</taxon>
        <taxon>Halieaceae</taxon>
        <taxon>Congregibacter</taxon>
    </lineage>
</organism>
<keyword evidence="9" id="KW-0067">ATP-binding</keyword>
<keyword evidence="13" id="KW-0594">Phospholipid biosynthesis</keyword>
<feature type="transmembrane region" description="Helical" evidence="15">
    <location>
        <begin position="61"/>
        <end position="85"/>
    </location>
</feature>
<dbReference type="InterPro" id="IPR000829">
    <property type="entry name" value="DAGK"/>
</dbReference>
<sequence length="87" mass="9240">MLVVLLLPVAFLIAVSSNHFILMAASLALLLLTELLNSAIEAVADAVTLEDNPLIGRAKDMGSAAVFVALSFVTLVFGEALYRYFVA</sequence>
<dbReference type="EMBL" id="CP136865">
    <property type="protein sequence ID" value="WOJ98225.1"/>
    <property type="molecule type" value="Genomic_DNA"/>
</dbReference>
<keyword evidence="4" id="KW-0444">Lipid biosynthesis</keyword>
<dbReference type="PANTHER" id="PTHR34299">
    <property type="entry name" value="DIACYLGLYCEROL KINASE"/>
    <property type="match status" value="1"/>
</dbReference>
<keyword evidence="7" id="KW-0547">Nucleotide-binding</keyword>
<evidence type="ECO:0000256" key="14">
    <source>
        <dbReference type="ARBA" id="ARBA00023264"/>
    </source>
</evidence>
<evidence type="ECO:0000256" key="13">
    <source>
        <dbReference type="ARBA" id="ARBA00023209"/>
    </source>
</evidence>
<dbReference type="Gene3D" id="1.10.287.3610">
    <property type="match status" value="1"/>
</dbReference>
<evidence type="ECO:0000256" key="3">
    <source>
        <dbReference type="ARBA" id="ARBA00022475"/>
    </source>
</evidence>